<feature type="region of interest" description="Disordered" evidence="5">
    <location>
        <begin position="221"/>
        <end position="241"/>
    </location>
</feature>
<comment type="caution">
    <text evidence="7">The sequence shown here is derived from an EMBL/GenBank/DDBJ whole genome shotgun (WGS) entry which is preliminary data.</text>
</comment>
<dbReference type="EMBL" id="MU825885">
    <property type="protein sequence ID" value="KAJ7384779.1"/>
    <property type="molecule type" value="Genomic_DNA"/>
</dbReference>
<dbReference type="GO" id="GO:0008380">
    <property type="term" value="P:RNA splicing"/>
    <property type="evidence" value="ECO:0007669"/>
    <property type="project" value="UniProtKB-KW"/>
</dbReference>
<dbReference type="InterPro" id="IPR051421">
    <property type="entry name" value="RNA_Proc_DNA_Dmg_Regulator"/>
</dbReference>
<dbReference type="Proteomes" id="UP001163046">
    <property type="component" value="Unassembled WGS sequence"/>
</dbReference>
<keyword evidence="2" id="KW-0507">mRNA processing</keyword>
<feature type="compositionally biased region" description="Basic and acidic residues" evidence="5">
    <location>
        <begin position="103"/>
        <end position="112"/>
    </location>
</feature>
<dbReference type="AlphaFoldDB" id="A0A9X0D4Q4"/>
<evidence type="ECO:0000259" key="6">
    <source>
        <dbReference type="Pfam" id="PF13297"/>
    </source>
</evidence>
<evidence type="ECO:0000256" key="5">
    <source>
        <dbReference type="SAM" id="MobiDB-lite"/>
    </source>
</evidence>
<comment type="subcellular location">
    <subcellularLocation>
        <location evidence="1">Nucleus</location>
    </subcellularLocation>
</comment>
<reference evidence="7" key="1">
    <citation type="submission" date="2023-01" db="EMBL/GenBank/DDBJ databases">
        <title>Genome assembly of the deep-sea coral Lophelia pertusa.</title>
        <authorList>
            <person name="Herrera S."/>
            <person name="Cordes E."/>
        </authorList>
    </citation>
    <scope>NUCLEOTIDE SEQUENCE</scope>
    <source>
        <strain evidence="7">USNM1676648</strain>
        <tissue evidence="7">Polyp</tissue>
    </source>
</reference>
<feature type="region of interest" description="Disordered" evidence="5">
    <location>
        <begin position="1"/>
        <end position="152"/>
    </location>
</feature>
<dbReference type="PANTHER" id="PTHR12786">
    <property type="entry name" value="SPLICING FACTOR SF3A-RELATED"/>
    <property type="match status" value="1"/>
</dbReference>
<evidence type="ECO:0000256" key="4">
    <source>
        <dbReference type="ARBA" id="ARBA00023242"/>
    </source>
</evidence>
<dbReference type="OrthoDB" id="547031at2759"/>
<feature type="compositionally biased region" description="Polar residues" evidence="5">
    <location>
        <begin position="139"/>
        <end position="152"/>
    </location>
</feature>
<proteinExistence type="predicted"/>
<feature type="domain" description="SDE2/SF3A3 SAP" evidence="6">
    <location>
        <begin position="161"/>
        <end position="230"/>
    </location>
</feature>
<dbReference type="GO" id="GO:0006397">
    <property type="term" value="P:mRNA processing"/>
    <property type="evidence" value="ECO:0007669"/>
    <property type="project" value="UniProtKB-KW"/>
</dbReference>
<evidence type="ECO:0000256" key="3">
    <source>
        <dbReference type="ARBA" id="ARBA00023187"/>
    </source>
</evidence>
<organism evidence="7 8">
    <name type="scientific">Desmophyllum pertusum</name>
    <dbReference type="NCBI Taxonomy" id="174260"/>
    <lineage>
        <taxon>Eukaryota</taxon>
        <taxon>Metazoa</taxon>
        <taxon>Cnidaria</taxon>
        <taxon>Anthozoa</taxon>
        <taxon>Hexacorallia</taxon>
        <taxon>Scleractinia</taxon>
        <taxon>Caryophylliina</taxon>
        <taxon>Caryophylliidae</taxon>
        <taxon>Desmophyllum</taxon>
    </lineage>
</organism>
<dbReference type="PANTHER" id="PTHR12786:SF1">
    <property type="entry name" value="SPLICING REGULATOR SDE2"/>
    <property type="match status" value="1"/>
</dbReference>
<dbReference type="InterPro" id="IPR025086">
    <property type="entry name" value="SDE2/SF3A3_SAP"/>
</dbReference>
<feature type="compositionally biased region" description="Acidic residues" evidence="5">
    <location>
        <begin position="1"/>
        <end position="16"/>
    </location>
</feature>
<keyword evidence="3" id="KW-0508">mRNA splicing</keyword>
<sequence>MEELPDSDEDDDDESASSESDRNAEYIRSACTSTDASCSSTRVEPSSSPESSLDDSGHDMDMETESTNTATQALDMDRATTDTPPLETDSEIERTNGDTQALETDREMETTKTDAQVLETDTDKGDHRTDRTAEDIQETDTPSKMISKQTDNTGLVGSQITEEQSQEKVEFCLDNYTSAEELESLGLERLKEELMTRGLKCGGTLQQRAQRLFATKGVPLDQLDPSFFAKPTGSKKSKGKK</sequence>
<dbReference type="GO" id="GO:0005634">
    <property type="term" value="C:nucleus"/>
    <property type="evidence" value="ECO:0007669"/>
    <property type="project" value="UniProtKB-SubCell"/>
</dbReference>
<evidence type="ECO:0000256" key="2">
    <source>
        <dbReference type="ARBA" id="ARBA00022664"/>
    </source>
</evidence>
<gene>
    <name evidence="7" type="primary">SDE2_1</name>
    <name evidence="7" type="ORF">OS493_020371</name>
</gene>
<evidence type="ECO:0000313" key="8">
    <source>
        <dbReference type="Proteomes" id="UP001163046"/>
    </source>
</evidence>
<name>A0A9X0D4Q4_9CNID</name>
<dbReference type="Pfam" id="PF13297">
    <property type="entry name" value="SDE2_2C"/>
    <property type="match status" value="1"/>
</dbReference>
<evidence type="ECO:0000313" key="7">
    <source>
        <dbReference type="EMBL" id="KAJ7384779.1"/>
    </source>
</evidence>
<keyword evidence="4" id="KW-0539">Nucleus</keyword>
<evidence type="ECO:0000256" key="1">
    <source>
        <dbReference type="ARBA" id="ARBA00004123"/>
    </source>
</evidence>
<feature type="compositionally biased region" description="Basic and acidic residues" evidence="5">
    <location>
        <begin position="121"/>
        <end position="134"/>
    </location>
</feature>
<protein>
    <submittedName>
        <fullName evidence="7">Silencing defective protein Sde2</fullName>
    </submittedName>
</protein>
<accession>A0A9X0D4Q4</accession>
<keyword evidence="8" id="KW-1185">Reference proteome</keyword>
<feature type="compositionally biased region" description="Low complexity" evidence="5">
    <location>
        <begin position="29"/>
        <end position="51"/>
    </location>
</feature>